<feature type="compositionally biased region" description="Low complexity" evidence="10">
    <location>
        <begin position="1065"/>
        <end position="1083"/>
    </location>
</feature>
<evidence type="ECO:0000256" key="2">
    <source>
        <dbReference type="ARBA" id="ARBA00022723"/>
    </source>
</evidence>
<dbReference type="InterPro" id="IPR019787">
    <property type="entry name" value="Znf_PHD-finger"/>
</dbReference>
<feature type="domain" description="PHD-type" evidence="11">
    <location>
        <begin position="1188"/>
        <end position="1238"/>
    </location>
</feature>
<organism evidence="12 13">
    <name type="scientific">Macrostomum lignano</name>
    <dbReference type="NCBI Taxonomy" id="282301"/>
    <lineage>
        <taxon>Eukaryota</taxon>
        <taxon>Metazoa</taxon>
        <taxon>Spiralia</taxon>
        <taxon>Lophotrochozoa</taxon>
        <taxon>Platyhelminthes</taxon>
        <taxon>Rhabditophora</taxon>
        <taxon>Macrostomorpha</taxon>
        <taxon>Macrostomida</taxon>
        <taxon>Macrostomidae</taxon>
        <taxon>Macrostomum</taxon>
    </lineage>
</organism>
<dbReference type="CDD" id="cd15513">
    <property type="entry name" value="PHD5_KMT2C_like"/>
    <property type="match status" value="1"/>
</dbReference>
<keyword evidence="7" id="KW-0804">Transcription</keyword>
<dbReference type="GO" id="GO:0044666">
    <property type="term" value="C:MLL3/4 complex"/>
    <property type="evidence" value="ECO:0007669"/>
    <property type="project" value="TreeGrafter"/>
</dbReference>
<evidence type="ECO:0000256" key="10">
    <source>
        <dbReference type="SAM" id="MobiDB-lite"/>
    </source>
</evidence>
<comment type="subcellular location">
    <subcellularLocation>
        <location evidence="1">Nucleus</location>
    </subcellularLocation>
</comment>
<evidence type="ECO:0000256" key="7">
    <source>
        <dbReference type="ARBA" id="ARBA00023163"/>
    </source>
</evidence>
<evidence type="ECO:0000313" key="12">
    <source>
        <dbReference type="Proteomes" id="UP000095280"/>
    </source>
</evidence>
<dbReference type="InterPro" id="IPR011011">
    <property type="entry name" value="Znf_FYVE_PHD"/>
</dbReference>
<evidence type="ECO:0000256" key="6">
    <source>
        <dbReference type="ARBA" id="ARBA00023015"/>
    </source>
</evidence>
<dbReference type="WBParaSite" id="maker-uti_cns_0012439-snap-gene-0.2-mRNA-1">
    <property type="protein sequence ID" value="maker-uti_cns_0012439-snap-gene-0.2-mRNA-1"/>
    <property type="gene ID" value="maker-uti_cns_0012439-snap-gene-0.2"/>
</dbReference>
<feature type="region of interest" description="Disordered" evidence="10">
    <location>
        <begin position="326"/>
        <end position="350"/>
    </location>
</feature>
<feature type="compositionally biased region" description="Low complexity" evidence="10">
    <location>
        <begin position="1011"/>
        <end position="1051"/>
    </location>
</feature>
<dbReference type="FunFam" id="3.30.40.10:FF:000852">
    <property type="entry name" value="Histone-lysine N-methyltransferase 2C"/>
    <property type="match status" value="1"/>
</dbReference>
<evidence type="ECO:0000256" key="4">
    <source>
        <dbReference type="ARBA" id="ARBA00022771"/>
    </source>
</evidence>
<keyword evidence="2" id="KW-0479">Metal-binding</keyword>
<evidence type="ECO:0000256" key="9">
    <source>
        <dbReference type="PROSITE-ProRule" id="PRU00146"/>
    </source>
</evidence>
<reference evidence="13" key="1">
    <citation type="submission" date="2016-11" db="UniProtKB">
        <authorList>
            <consortium name="WormBaseParasite"/>
        </authorList>
    </citation>
    <scope>IDENTIFICATION</scope>
</reference>
<dbReference type="GO" id="GO:0045944">
    <property type="term" value="P:positive regulation of transcription by RNA polymerase II"/>
    <property type="evidence" value="ECO:0007669"/>
    <property type="project" value="TreeGrafter"/>
</dbReference>
<feature type="region of interest" description="Disordered" evidence="10">
    <location>
        <begin position="977"/>
        <end position="1114"/>
    </location>
</feature>
<dbReference type="CDD" id="cd15509">
    <property type="entry name" value="PHD1_KMT2C_like"/>
    <property type="match status" value="1"/>
</dbReference>
<feature type="compositionally biased region" description="Low complexity" evidence="10">
    <location>
        <begin position="12"/>
        <end position="21"/>
    </location>
</feature>
<feature type="compositionally biased region" description="Acidic residues" evidence="10">
    <location>
        <begin position="986"/>
        <end position="998"/>
    </location>
</feature>
<feature type="compositionally biased region" description="Low complexity" evidence="10">
    <location>
        <begin position="1471"/>
        <end position="1483"/>
    </location>
</feature>
<evidence type="ECO:0000259" key="11">
    <source>
        <dbReference type="PROSITE" id="PS50016"/>
    </source>
</evidence>
<dbReference type="SUPFAM" id="SSF57903">
    <property type="entry name" value="FYVE/PHD zinc finger"/>
    <property type="match status" value="5"/>
</dbReference>
<sequence length="1773" mass="183964">RLLLVATRRGSRSPAGPRRPGSAGGAVDSRCEELLSKSVGTHVSASAGACLAFHEHRRALHQRRPDVMRHQPDCGVDRMCQGRHAPGQVAHLAKKRRQYVIANAGRQVEAIIAGQTHQYSRIDNLLIVDLVVIVTAQRLHSFETRHREGVIKPGNQGLLPGSLNGVMRGQRRQRARPTVIGEVAAHRLGNLAAVEKCTASRLQVMRECFTGMHKSTHPSLIGASFGVGVRGLDAGGGGGGGSSGGGGYKLGGRPCKMATSSRRSRISASENIFSLAEARLCLSSSCLVSSSLRIGIGGYGDASSVYGCFNRTHSARMSSFSALNFPNSASSSSSDCSYDRRTSPSSRSRLAASAMTLKEASELRPLAKKPWPSSGRSRERIAAAPPILIHAQLLAELADLATVNCGGPGIEMSETEQGTEPEVDSGDDLPLSHASSISGRGIGGPQARLAKLKIKIGPQEMLQTDIVDTPDPSEGPDESYSGSTCSDENNENNSEPVSPATTASTGDCRAGNLLLSGAHHLKRAESVESELSSVDSYSEPNTQQQQQQQQAVCAFCNLPASNSAFGQGCGELVSFRSGSSGSAQLSARRPAGGRRRPPATPMSLSASTSGVSTLDDVAACCHDVARRIRDSRASLESQRAAGLPSPWLDSTGRPYGLVDELGRIGHAEEPDLVQLVDADRNLWAHRSCLMWTPGASATDSVAAERALVAALGLACSFCRQLGASVPCSAPRCQRHYHVVCAAAAGCLQDCSDALSDAAIGSSSAISSQLPRLWCLDHLAMGRSPVCCVCDRSASGGQEAADMLCCTGCGQHYHPTCMEPRVTLSPTVRVGWQCPECKACQQCCENKSPELLLMCDVCDKAYHTYCLRPAIVQVPRNGWKCERCRVCLQCGRRFSSRWHRNYTRCGRCRQRSSGGASRPALQSAGASRASMASSGASRLSSAATGSSLLPSRMTASTATATGSTPVAAVSSTLANATAATTPAASDEYAEDSGQDDNSADADWGPPGGSGKAAGKLPQQQHQLRRQSSSLSATSSRRVPPGGPAAAASSVGKKGSRSGGGGGPRSSGGTSAGPAASRRSSTSSKSGRKVGGGGGGGGGGDTAGGKSGAATAGGMEDKDDHQLTIVVCREEEERFFNSQDVCLACGAVGYGPEQRLMCCVQCGQCYHPFCAGVTRVTPVMIEKGWRCLDCTVCEGCGDTDRENLLLLCDDCDISYHTFCLDPPLTEVPKGAWKCRHCVICGLCGSRSPGYNCAWQKNFTRCGPCQSYYNCPICTAPYRDGDLLIHCAQCERWGHVLCDGLKSEAEAEAVADYGYLCYHCRGQEPLRTPALARLAATSAAAAGGSSGLDTTSGVNNGGYQSVSAALDAVIGCASSGLTSPSSVVIGNAAAGSVAGALVGSHGASAASNSAADPDTPSRQFFMDGVVLSESGLSVIRSSEEGGGLPGVGVGGVSVGGQLSESIASSTDAQTAASSASKTQAAVKSSSNTPAASAVRMRKPTNLGVGGFRPRQQRIKPRKPSGQQQLSTAGASAASGGGGKKRSTKRRVGDIEESFPDYLMEAFLGSGASAVGGGTGGTGGSGAGAAPALSDAEEDSDMSAMVAMDVKPAILASSAGPSGSIATGAAGAGSAAAAAAAAAVPAEPDDDDDIGDIMDVGFPDEDLFNMLGDEINSAAERPMPEDDLDIDNIDPSLAQLCDQGAAEMLDMQQLVPRSARWLEDEALGDKATVAPVLYANQVQPAMRLEIPDPMERFKTINKTWRKLPPEERNKWVWLGVD</sequence>
<dbReference type="Gene3D" id="1.10.30.10">
    <property type="entry name" value="High mobility group box domain"/>
    <property type="match status" value="1"/>
</dbReference>
<evidence type="ECO:0000256" key="1">
    <source>
        <dbReference type="ARBA" id="ARBA00004123"/>
    </source>
</evidence>
<keyword evidence="8" id="KW-0539">Nucleus</keyword>
<feature type="compositionally biased region" description="Polar residues" evidence="10">
    <location>
        <begin position="576"/>
        <end position="585"/>
    </location>
</feature>
<dbReference type="PANTHER" id="PTHR45888:SF6">
    <property type="entry name" value="HL01030P-RELATED"/>
    <property type="match status" value="1"/>
</dbReference>
<name>A0A1I8IGY1_9PLAT</name>
<dbReference type="SMART" id="SM00249">
    <property type="entry name" value="PHD"/>
    <property type="match status" value="6"/>
</dbReference>
<dbReference type="PROSITE" id="PS50016">
    <property type="entry name" value="ZF_PHD_2"/>
    <property type="match status" value="4"/>
</dbReference>
<accession>A0A1I8IGY1</accession>
<dbReference type="GO" id="GO:0008270">
    <property type="term" value="F:zinc ion binding"/>
    <property type="evidence" value="ECO:0007669"/>
    <property type="project" value="UniProtKB-KW"/>
</dbReference>
<feature type="compositionally biased region" description="Acidic residues" evidence="10">
    <location>
        <begin position="413"/>
        <end position="427"/>
    </location>
</feature>
<proteinExistence type="predicted"/>
<feature type="region of interest" description="Disordered" evidence="10">
    <location>
        <begin position="1"/>
        <end position="27"/>
    </location>
</feature>
<protein>
    <submittedName>
        <fullName evidence="13">Pecanex-like protein</fullName>
    </submittedName>
</protein>
<keyword evidence="6" id="KW-0805">Transcription regulation</keyword>
<dbReference type="GO" id="GO:0042800">
    <property type="term" value="F:histone H3K4 methyltransferase activity"/>
    <property type="evidence" value="ECO:0007669"/>
    <property type="project" value="TreeGrafter"/>
</dbReference>
<feature type="region of interest" description="Disordered" evidence="10">
    <location>
        <begin position="576"/>
        <end position="608"/>
    </location>
</feature>
<feature type="domain" description="PHD-type" evidence="11">
    <location>
        <begin position="1137"/>
        <end position="1191"/>
    </location>
</feature>
<dbReference type="Pfam" id="PF00628">
    <property type="entry name" value="PHD"/>
    <property type="match status" value="3"/>
</dbReference>
<feature type="region of interest" description="Disordered" evidence="10">
    <location>
        <begin position="1471"/>
        <end position="1544"/>
    </location>
</feature>
<keyword evidence="3" id="KW-0677">Repeat</keyword>
<evidence type="ECO:0000256" key="8">
    <source>
        <dbReference type="ARBA" id="ARBA00023242"/>
    </source>
</evidence>
<feature type="domain" description="PHD-type" evidence="11">
    <location>
        <begin position="833"/>
        <end position="886"/>
    </location>
</feature>
<dbReference type="GO" id="GO:0003713">
    <property type="term" value="F:transcription coactivator activity"/>
    <property type="evidence" value="ECO:0007669"/>
    <property type="project" value="TreeGrafter"/>
</dbReference>
<evidence type="ECO:0000313" key="13">
    <source>
        <dbReference type="WBParaSite" id="maker-uti_cns_0012439-snap-gene-0.2-mRNA-1"/>
    </source>
</evidence>
<dbReference type="Proteomes" id="UP000095280">
    <property type="component" value="Unplaced"/>
</dbReference>
<evidence type="ECO:0000256" key="3">
    <source>
        <dbReference type="ARBA" id="ARBA00022737"/>
    </source>
</evidence>
<feature type="region of interest" description="Disordered" evidence="10">
    <location>
        <begin position="408"/>
        <end position="444"/>
    </location>
</feature>
<dbReference type="Gene3D" id="3.30.40.10">
    <property type="entry name" value="Zinc/RING finger domain, C3HC4 (zinc finger)"/>
    <property type="match status" value="5"/>
</dbReference>
<feature type="region of interest" description="Disordered" evidence="10">
    <location>
        <begin position="906"/>
        <end position="928"/>
    </location>
</feature>
<keyword evidence="12" id="KW-1185">Reference proteome</keyword>
<feature type="region of interest" description="Disordered" evidence="10">
    <location>
        <begin position="461"/>
        <end position="506"/>
    </location>
</feature>
<dbReference type="PANTHER" id="PTHR45888">
    <property type="entry name" value="HL01030P-RELATED"/>
    <property type="match status" value="1"/>
</dbReference>
<feature type="compositionally biased region" description="Gly residues" evidence="10">
    <location>
        <begin position="1055"/>
        <end position="1064"/>
    </location>
</feature>
<feature type="compositionally biased region" description="Gly residues" evidence="10">
    <location>
        <begin position="1087"/>
        <end position="1105"/>
    </location>
</feature>
<evidence type="ECO:0000256" key="5">
    <source>
        <dbReference type="ARBA" id="ARBA00022833"/>
    </source>
</evidence>
<dbReference type="Pfam" id="PF13832">
    <property type="entry name" value="zf-HC5HC2H_2"/>
    <property type="match status" value="1"/>
</dbReference>
<keyword evidence="4 9" id="KW-0863">Zinc-finger</keyword>
<feature type="compositionally biased region" description="Low complexity" evidence="10">
    <location>
        <begin position="910"/>
        <end position="928"/>
    </location>
</feature>
<dbReference type="InterPro" id="IPR036910">
    <property type="entry name" value="HMG_box_dom_sf"/>
</dbReference>
<dbReference type="InterPro" id="IPR001965">
    <property type="entry name" value="Znf_PHD"/>
</dbReference>
<feature type="domain" description="PHD-type" evidence="11">
    <location>
        <begin position="1265"/>
        <end position="1320"/>
    </location>
</feature>
<keyword evidence="5" id="KW-0862">Zinc</keyword>
<dbReference type="InterPro" id="IPR013083">
    <property type="entry name" value="Znf_RING/FYVE/PHD"/>
</dbReference>